<keyword evidence="4 5" id="KW-0067">ATP-binding</keyword>
<dbReference type="PROSITE" id="PS50011">
    <property type="entry name" value="PROTEIN_KINASE_DOM"/>
    <property type="match status" value="1"/>
</dbReference>
<name>A0AAD9J7C7_RIDPI</name>
<dbReference type="GO" id="GO:0010506">
    <property type="term" value="P:regulation of autophagy"/>
    <property type="evidence" value="ECO:0007669"/>
    <property type="project" value="InterPro"/>
</dbReference>
<dbReference type="Gene3D" id="1.10.510.10">
    <property type="entry name" value="Transferase(Phosphotransferase) domain 1"/>
    <property type="match status" value="1"/>
</dbReference>
<dbReference type="PANTHER" id="PTHR24348">
    <property type="entry name" value="SERINE/THREONINE-PROTEIN KINASE UNC-51-RELATED"/>
    <property type="match status" value="1"/>
</dbReference>
<keyword evidence="1" id="KW-0808">Transferase</keyword>
<keyword evidence="3" id="KW-0418">Kinase</keyword>
<dbReference type="GO" id="GO:0000407">
    <property type="term" value="C:phagophore assembly site"/>
    <property type="evidence" value="ECO:0007669"/>
    <property type="project" value="TreeGrafter"/>
</dbReference>
<dbReference type="GO" id="GO:0005524">
    <property type="term" value="F:ATP binding"/>
    <property type="evidence" value="ECO:0007669"/>
    <property type="project" value="UniProtKB-UniRule"/>
</dbReference>
<dbReference type="Pfam" id="PF00069">
    <property type="entry name" value="Pkinase"/>
    <property type="match status" value="1"/>
</dbReference>
<dbReference type="AlphaFoldDB" id="A0AAD9J7C7"/>
<dbReference type="PIRSF" id="PIRSF000654">
    <property type="entry name" value="Integrin-linked_kinase"/>
    <property type="match status" value="1"/>
</dbReference>
<evidence type="ECO:0000256" key="6">
    <source>
        <dbReference type="RuleBase" id="RU000304"/>
    </source>
</evidence>
<dbReference type="GO" id="GO:0000045">
    <property type="term" value="P:autophagosome assembly"/>
    <property type="evidence" value="ECO:0007669"/>
    <property type="project" value="TreeGrafter"/>
</dbReference>
<sequence>MAELKLGQFTVNMVDMIGKGGFGIVYGGKDTKTGKKIAVKMIRITTEQDGHDAMKEIKTFDRLTEHPNLIRLLDFHYMNRAFWMIMDFCDAGDLDNYVCKKNPDLAVTLKMMFQSACALAHMHESKPPMIHRDIKPANILLFKQSDGKLIVKVSDFGLSKLANNSAATALFTTVAGTPGFLAPEVFQKKPYTFSVDVFSLGLVFLAMIQHTKGAGHLFPRFGKIYSCSKLCYLYLSMLRFFL</sequence>
<dbReference type="Proteomes" id="UP001209878">
    <property type="component" value="Unassembled WGS sequence"/>
</dbReference>
<dbReference type="InterPro" id="IPR011009">
    <property type="entry name" value="Kinase-like_dom_sf"/>
</dbReference>
<feature type="binding site" evidence="5">
    <location>
        <position position="40"/>
    </location>
    <ligand>
        <name>ATP</name>
        <dbReference type="ChEBI" id="CHEBI:30616"/>
    </ligand>
</feature>
<dbReference type="PROSITE" id="PS00108">
    <property type="entry name" value="PROTEIN_KINASE_ST"/>
    <property type="match status" value="1"/>
</dbReference>
<organism evidence="8 9">
    <name type="scientific">Ridgeia piscesae</name>
    <name type="common">Tubeworm</name>
    <dbReference type="NCBI Taxonomy" id="27915"/>
    <lineage>
        <taxon>Eukaryota</taxon>
        <taxon>Metazoa</taxon>
        <taxon>Spiralia</taxon>
        <taxon>Lophotrochozoa</taxon>
        <taxon>Annelida</taxon>
        <taxon>Polychaeta</taxon>
        <taxon>Sedentaria</taxon>
        <taxon>Canalipalpata</taxon>
        <taxon>Sabellida</taxon>
        <taxon>Siboglinidae</taxon>
        <taxon>Ridgeia</taxon>
    </lineage>
</organism>
<dbReference type="SMART" id="SM00220">
    <property type="entry name" value="S_TKc"/>
    <property type="match status" value="1"/>
</dbReference>
<protein>
    <recommendedName>
        <fullName evidence="7">Protein kinase domain-containing protein</fullName>
    </recommendedName>
</protein>
<dbReference type="GO" id="GO:0016020">
    <property type="term" value="C:membrane"/>
    <property type="evidence" value="ECO:0007669"/>
    <property type="project" value="TreeGrafter"/>
</dbReference>
<evidence type="ECO:0000313" key="8">
    <source>
        <dbReference type="EMBL" id="KAK2147813.1"/>
    </source>
</evidence>
<dbReference type="InterPro" id="IPR000719">
    <property type="entry name" value="Prot_kinase_dom"/>
</dbReference>
<evidence type="ECO:0000259" key="7">
    <source>
        <dbReference type="PROSITE" id="PS50011"/>
    </source>
</evidence>
<comment type="caution">
    <text evidence="8">The sequence shown here is derived from an EMBL/GenBank/DDBJ whole genome shotgun (WGS) entry which is preliminary data.</text>
</comment>
<reference evidence="8" key="1">
    <citation type="journal article" date="2023" name="Mol. Biol. Evol.">
        <title>Third-Generation Sequencing Reveals the Adaptive Role of the Epigenome in Three Deep-Sea Polychaetes.</title>
        <authorList>
            <person name="Perez M."/>
            <person name="Aroh O."/>
            <person name="Sun Y."/>
            <person name="Lan Y."/>
            <person name="Juniper S.K."/>
            <person name="Young C.R."/>
            <person name="Angers B."/>
            <person name="Qian P.Y."/>
        </authorList>
    </citation>
    <scope>NUCLEOTIDE SEQUENCE</scope>
    <source>
        <strain evidence="8">R07B-5</strain>
    </source>
</reference>
<dbReference type="GO" id="GO:0004674">
    <property type="term" value="F:protein serine/threonine kinase activity"/>
    <property type="evidence" value="ECO:0007669"/>
    <property type="project" value="UniProtKB-KW"/>
</dbReference>
<dbReference type="InterPro" id="IPR045269">
    <property type="entry name" value="Atg1-like"/>
</dbReference>
<evidence type="ECO:0000256" key="4">
    <source>
        <dbReference type="ARBA" id="ARBA00022840"/>
    </source>
</evidence>
<keyword evidence="6" id="KW-0723">Serine/threonine-protein kinase</keyword>
<evidence type="ECO:0000256" key="1">
    <source>
        <dbReference type="ARBA" id="ARBA00022679"/>
    </source>
</evidence>
<dbReference type="CDD" id="cd14014">
    <property type="entry name" value="STKc_PknB_like"/>
    <property type="match status" value="1"/>
</dbReference>
<feature type="domain" description="Protein kinase" evidence="7">
    <location>
        <begin position="11"/>
        <end position="242"/>
    </location>
</feature>
<dbReference type="GO" id="GO:0005776">
    <property type="term" value="C:autophagosome"/>
    <property type="evidence" value="ECO:0007669"/>
    <property type="project" value="TreeGrafter"/>
</dbReference>
<evidence type="ECO:0000256" key="3">
    <source>
        <dbReference type="ARBA" id="ARBA00022777"/>
    </source>
</evidence>
<dbReference type="SUPFAM" id="SSF56112">
    <property type="entry name" value="Protein kinase-like (PK-like)"/>
    <property type="match status" value="1"/>
</dbReference>
<evidence type="ECO:0000256" key="5">
    <source>
        <dbReference type="PROSITE-ProRule" id="PRU10141"/>
    </source>
</evidence>
<gene>
    <name evidence="8" type="ORF">NP493_3365g00006</name>
</gene>
<keyword evidence="9" id="KW-1185">Reference proteome</keyword>
<evidence type="ECO:0000256" key="2">
    <source>
        <dbReference type="ARBA" id="ARBA00022741"/>
    </source>
</evidence>
<dbReference type="InterPro" id="IPR008271">
    <property type="entry name" value="Ser/Thr_kinase_AS"/>
</dbReference>
<dbReference type="EMBL" id="JAODUO010003353">
    <property type="protein sequence ID" value="KAK2147813.1"/>
    <property type="molecule type" value="Genomic_DNA"/>
</dbReference>
<proteinExistence type="inferred from homology"/>
<comment type="similarity">
    <text evidence="6">Belongs to the protein kinase superfamily.</text>
</comment>
<dbReference type="GO" id="GO:0005829">
    <property type="term" value="C:cytosol"/>
    <property type="evidence" value="ECO:0007669"/>
    <property type="project" value="TreeGrafter"/>
</dbReference>
<dbReference type="InterPro" id="IPR017441">
    <property type="entry name" value="Protein_kinase_ATP_BS"/>
</dbReference>
<accession>A0AAD9J7C7</accession>
<evidence type="ECO:0000313" key="9">
    <source>
        <dbReference type="Proteomes" id="UP001209878"/>
    </source>
</evidence>
<keyword evidence="2 5" id="KW-0547">Nucleotide-binding</keyword>
<dbReference type="PANTHER" id="PTHR24348:SF22">
    <property type="entry name" value="NON-SPECIFIC SERINE_THREONINE PROTEIN KINASE"/>
    <property type="match status" value="1"/>
</dbReference>
<dbReference type="PROSITE" id="PS00107">
    <property type="entry name" value="PROTEIN_KINASE_ATP"/>
    <property type="match status" value="1"/>
</dbReference>